<comment type="subunit">
    <text evidence="9 10">Homodimer. Probably interacts with PlsY.</text>
</comment>
<dbReference type="HAMAP" id="MF_00019">
    <property type="entry name" value="PlsX"/>
    <property type="match status" value="1"/>
</dbReference>
<evidence type="ECO:0000256" key="8">
    <source>
        <dbReference type="ARBA" id="ARBA00024069"/>
    </source>
</evidence>
<dbReference type="SUPFAM" id="SSF53659">
    <property type="entry name" value="Isocitrate/Isopropylmalate dehydrogenase-like"/>
    <property type="match status" value="1"/>
</dbReference>
<dbReference type="GO" id="GO:0005737">
    <property type="term" value="C:cytoplasm"/>
    <property type="evidence" value="ECO:0007669"/>
    <property type="project" value="UniProtKB-SubCell"/>
</dbReference>
<dbReference type="PANTHER" id="PTHR30100:SF1">
    <property type="entry name" value="PHOSPHATE ACYLTRANSFERASE"/>
    <property type="match status" value="1"/>
</dbReference>
<comment type="caution">
    <text evidence="11">The sequence shown here is derived from an EMBL/GenBank/DDBJ whole genome shotgun (WGS) entry which is preliminary data.</text>
</comment>
<keyword evidence="2 10" id="KW-0963">Cytoplasm</keyword>
<dbReference type="OrthoDB" id="9806408at2"/>
<evidence type="ECO:0000256" key="6">
    <source>
        <dbReference type="ARBA" id="ARBA00023209"/>
    </source>
</evidence>
<evidence type="ECO:0000256" key="1">
    <source>
        <dbReference type="ARBA" id="ARBA00001232"/>
    </source>
</evidence>
<proteinExistence type="inferred from homology"/>
<gene>
    <name evidence="10" type="primary">plsX</name>
    <name evidence="11" type="ORF">C4K68_00340</name>
</gene>
<dbReference type="GO" id="GO:0008654">
    <property type="term" value="P:phospholipid biosynthetic process"/>
    <property type="evidence" value="ECO:0007669"/>
    <property type="project" value="UniProtKB-KW"/>
</dbReference>
<dbReference type="PANTHER" id="PTHR30100">
    <property type="entry name" value="FATTY ACID/PHOSPHOLIPID SYNTHESIS PROTEIN PLSX"/>
    <property type="match status" value="1"/>
</dbReference>
<dbReference type="AlphaFoldDB" id="A0A2S5KX94"/>
<sequence>MPLRTTIAVDVMGGDFGPRVTLPAIFKFLSSQSDVDVRLYGSQDVLLPFVQKHESLAARISVAFSQSDIAMSDKPSQVLRSKRDSSMAIGLRALSERDVDAMVSAGNTGALMAMACTILGRLEGVDRPAIATTLPTRKGQCLLIDLGANLEATSRHLHSYAIMGSVLAALMTGRADPGIALLNVGEEPVKGSGVVQAAAEILANDKRLRFIGFVEGDGMFEGRADVVVCNGFVGNVALKTGEGVARLIVDSLSEYLKAHWYSRLLATMLMPSLRAWGKRFEPAIYNGAVLAGVNGCVVKSHGGASEAAFLNALNYAAMLTRLKLPARLQEALLDSDISSAT</sequence>
<keyword evidence="3 10" id="KW-0444">Lipid biosynthesis</keyword>
<evidence type="ECO:0000256" key="3">
    <source>
        <dbReference type="ARBA" id="ARBA00022516"/>
    </source>
</evidence>
<keyword evidence="5 10" id="KW-0443">Lipid metabolism</keyword>
<keyword evidence="11" id="KW-0012">Acyltransferase</keyword>
<comment type="subcellular location">
    <subcellularLocation>
        <location evidence="10">Cytoplasm</location>
    </subcellularLocation>
    <text evidence="10">Associated with the membrane possibly through PlsY.</text>
</comment>
<accession>A0A2S5KX94</accession>
<name>A0A2S5KX94_9PROT</name>
<evidence type="ECO:0000256" key="9">
    <source>
        <dbReference type="ARBA" id="ARBA00046608"/>
    </source>
</evidence>
<evidence type="ECO:0000256" key="10">
    <source>
        <dbReference type="HAMAP-Rule" id="MF_00019"/>
    </source>
</evidence>
<comment type="function">
    <text evidence="10">Catalyzes the reversible formation of acyl-phosphate (acyl-PO(4)) from acyl-[acyl-carrier-protein] (acyl-ACP). This enzyme utilizes acyl-ACP as fatty acyl donor, but not acyl-CoA.</text>
</comment>
<dbReference type="GO" id="GO:0006633">
    <property type="term" value="P:fatty acid biosynthetic process"/>
    <property type="evidence" value="ECO:0007669"/>
    <property type="project" value="UniProtKB-UniRule"/>
</dbReference>
<reference evidence="11 12" key="1">
    <citation type="submission" date="2018-02" db="EMBL/GenBank/DDBJ databases">
        <title>novel marine gammaproteobacteria from coastal saline agro ecosystem.</title>
        <authorList>
            <person name="Krishnan R."/>
            <person name="Ramesh Kumar N."/>
        </authorList>
    </citation>
    <scope>NUCLEOTIDE SEQUENCE [LARGE SCALE GENOMIC DNA]</scope>
    <source>
        <strain evidence="11 12">228</strain>
    </source>
</reference>
<evidence type="ECO:0000256" key="2">
    <source>
        <dbReference type="ARBA" id="ARBA00022490"/>
    </source>
</evidence>
<evidence type="ECO:0000313" key="11">
    <source>
        <dbReference type="EMBL" id="PPC79400.1"/>
    </source>
</evidence>
<evidence type="ECO:0000256" key="5">
    <source>
        <dbReference type="ARBA" id="ARBA00023098"/>
    </source>
</evidence>
<dbReference type="Pfam" id="PF02504">
    <property type="entry name" value="FA_synthesis"/>
    <property type="match status" value="1"/>
</dbReference>
<evidence type="ECO:0000256" key="4">
    <source>
        <dbReference type="ARBA" id="ARBA00022679"/>
    </source>
</evidence>
<comment type="similarity">
    <text evidence="10">Belongs to the PlsX family.</text>
</comment>
<comment type="catalytic activity">
    <reaction evidence="1 10">
        <text>a fatty acyl-[ACP] + phosphate = an acyl phosphate + holo-[ACP]</text>
        <dbReference type="Rhea" id="RHEA:42292"/>
        <dbReference type="Rhea" id="RHEA-COMP:9685"/>
        <dbReference type="Rhea" id="RHEA-COMP:14125"/>
        <dbReference type="ChEBI" id="CHEBI:43474"/>
        <dbReference type="ChEBI" id="CHEBI:59918"/>
        <dbReference type="ChEBI" id="CHEBI:64479"/>
        <dbReference type="ChEBI" id="CHEBI:138651"/>
        <dbReference type="EC" id="2.3.1.274"/>
    </reaction>
</comment>
<dbReference type="EMBL" id="PRLP01000001">
    <property type="protein sequence ID" value="PPC79400.1"/>
    <property type="molecule type" value="Genomic_DNA"/>
</dbReference>
<organism evidence="11 12">
    <name type="scientific">Proteobacteria bacterium 228</name>
    <dbReference type="NCBI Taxonomy" id="2083153"/>
    <lineage>
        <taxon>Bacteria</taxon>
        <taxon>Pseudomonadati</taxon>
        <taxon>Pseudomonadota</taxon>
    </lineage>
</organism>
<keyword evidence="4 10" id="KW-0808">Transferase</keyword>
<evidence type="ECO:0000256" key="7">
    <source>
        <dbReference type="ARBA" id="ARBA00023264"/>
    </source>
</evidence>
<evidence type="ECO:0000313" key="12">
    <source>
        <dbReference type="Proteomes" id="UP000238196"/>
    </source>
</evidence>
<dbReference type="UniPathway" id="UPA00085"/>
<keyword evidence="7 10" id="KW-1208">Phospholipid metabolism</keyword>
<dbReference type="EC" id="2.3.1.274" evidence="8 10"/>
<keyword evidence="6 10" id="KW-0594">Phospholipid biosynthesis</keyword>
<dbReference type="PIRSF" id="PIRSF002465">
    <property type="entry name" value="Phsphlp_syn_PlsX"/>
    <property type="match status" value="1"/>
</dbReference>
<dbReference type="NCBIfam" id="TIGR00182">
    <property type="entry name" value="plsX"/>
    <property type="match status" value="1"/>
</dbReference>
<protein>
    <recommendedName>
        <fullName evidence="8 10">Phosphate acyltransferase</fullName>
        <ecNumber evidence="8 10">2.3.1.274</ecNumber>
    </recommendedName>
    <alternativeName>
        <fullName evidence="10">Acyl-ACP phosphotransacylase</fullName>
    </alternativeName>
    <alternativeName>
        <fullName evidence="10">Acyl-[acyl-carrier-protein]--phosphate acyltransferase</fullName>
    </alternativeName>
    <alternativeName>
        <fullName evidence="10">Phosphate-acyl-ACP acyltransferase</fullName>
    </alternativeName>
</protein>
<dbReference type="Gene3D" id="3.40.718.10">
    <property type="entry name" value="Isopropylmalate Dehydrogenase"/>
    <property type="match status" value="1"/>
</dbReference>
<dbReference type="InterPro" id="IPR003664">
    <property type="entry name" value="FA_synthesis"/>
</dbReference>
<dbReference type="Proteomes" id="UP000238196">
    <property type="component" value="Unassembled WGS sequence"/>
</dbReference>
<dbReference type="InterPro" id="IPR012281">
    <property type="entry name" value="Phospholipid_synth_PlsX-like"/>
</dbReference>
<comment type="pathway">
    <text evidence="10">Lipid metabolism; phospholipid metabolism.</text>
</comment>
<dbReference type="GO" id="GO:0043811">
    <property type="term" value="F:phosphate:acyl-[acyl carrier protein] acyltransferase activity"/>
    <property type="evidence" value="ECO:0007669"/>
    <property type="project" value="UniProtKB-UniRule"/>
</dbReference>